<dbReference type="PROSITE" id="PS51808">
    <property type="entry name" value="CHCH"/>
    <property type="match status" value="1"/>
</dbReference>
<evidence type="ECO:0000256" key="2">
    <source>
        <dbReference type="ARBA" id="ARBA00023157"/>
    </source>
</evidence>
<dbReference type="Proteomes" id="UP000189580">
    <property type="component" value="Chromosome d"/>
</dbReference>
<comment type="subcellular location">
    <subcellularLocation>
        <location evidence="3">Mitochondrion inner membrane</location>
    </subcellularLocation>
</comment>
<sequence length="118" mass="13441">MSSTPATAHTNLSSETSSTTATSASSGRKVPAWMLAPYEEKEVRARCQEQADRMCADKFLAFGRCSEKNQLLFSWKCAEQKKAMIDCVAYWGSTEKFEEVQDRYITEKQEKLRKEGRL</sequence>
<dbReference type="GeneID" id="30037074"/>
<dbReference type="Pfam" id="PF08583">
    <property type="entry name" value="Cmc1"/>
    <property type="match status" value="1"/>
</dbReference>
<protein>
    <recommendedName>
        <fullName evidence="3">COX assembly mitochondrial protein</fullName>
    </recommendedName>
</protein>
<dbReference type="InterPro" id="IPR013892">
    <property type="entry name" value="Cyt_c_biogenesis_Cmc1-like"/>
</dbReference>
<comment type="similarity">
    <text evidence="1 3">Belongs to the CMC family.</text>
</comment>
<keyword evidence="6" id="KW-1185">Reference proteome</keyword>
<accession>A0A167EDN6</accession>
<gene>
    <name evidence="5" type="primary">CMC1</name>
    <name evidence="5" type="ORF">AWJ20_4893</name>
</gene>
<dbReference type="GO" id="GO:0005743">
    <property type="term" value="C:mitochondrial inner membrane"/>
    <property type="evidence" value="ECO:0007669"/>
    <property type="project" value="UniProtKB-SubCell"/>
</dbReference>
<evidence type="ECO:0000256" key="1">
    <source>
        <dbReference type="ARBA" id="ARBA00007347"/>
    </source>
</evidence>
<comment type="function">
    <text evidence="3">Required for mitochondrial cytochrome c oxidase (COX) assembly and respiration.</text>
</comment>
<evidence type="ECO:0000313" key="6">
    <source>
        <dbReference type="Proteomes" id="UP000189580"/>
    </source>
</evidence>
<proteinExistence type="inferred from homology"/>
<feature type="region of interest" description="Disordered" evidence="4">
    <location>
        <begin position="1"/>
        <end position="28"/>
    </location>
</feature>
<dbReference type="OrthoDB" id="6224010at2759"/>
<keyword evidence="3" id="KW-0472">Membrane</keyword>
<keyword evidence="3" id="KW-0999">Mitochondrion inner membrane</keyword>
<evidence type="ECO:0000256" key="4">
    <source>
        <dbReference type="SAM" id="MobiDB-lite"/>
    </source>
</evidence>
<dbReference type="RefSeq" id="XP_018736418.1">
    <property type="nucleotide sequence ID" value="XM_018881995.1"/>
</dbReference>
<keyword evidence="3" id="KW-0143">Chaperone</keyword>
<name>A0A167EDN6_9ASCO</name>
<dbReference type="KEGG" id="slb:AWJ20_4893"/>
<feature type="compositionally biased region" description="Polar residues" evidence="4">
    <location>
        <begin position="1"/>
        <end position="12"/>
    </location>
</feature>
<keyword evidence="2" id="KW-1015">Disulfide bond</keyword>
<reference evidence="5 6" key="1">
    <citation type="submission" date="2016-02" db="EMBL/GenBank/DDBJ databases">
        <title>Complete genome sequence and transcriptome regulation of the pentose utilising yeast Sugiyamaella lignohabitans.</title>
        <authorList>
            <person name="Bellasio M."/>
            <person name="Peymann A."/>
            <person name="Valli M."/>
            <person name="Sipitzky M."/>
            <person name="Graf A."/>
            <person name="Sauer M."/>
            <person name="Marx H."/>
            <person name="Mattanovich D."/>
        </authorList>
    </citation>
    <scope>NUCLEOTIDE SEQUENCE [LARGE SCALE GENOMIC DNA]</scope>
    <source>
        <strain evidence="5 6">CBS 10342</strain>
    </source>
</reference>
<dbReference type="AlphaFoldDB" id="A0A167EDN6"/>
<evidence type="ECO:0000256" key="3">
    <source>
        <dbReference type="RuleBase" id="RU364104"/>
    </source>
</evidence>
<keyword evidence="3" id="KW-0496">Mitochondrion</keyword>
<feature type="compositionally biased region" description="Low complexity" evidence="4">
    <location>
        <begin position="13"/>
        <end position="26"/>
    </location>
</feature>
<evidence type="ECO:0000313" key="5">
    <source>
        <dbReference type="EMBL" id="ANB13941.1"/>
    </source>
</evidence>
<dbReference type="EMBL" id="CP014502">
    <property type="protein sequence ID" value="ANB13941.1"/>
    <property type="molecule type" value="Genomic_DNA"/>
</dbReference>
<organism evidence="5 6">
    <name type="scientific">Sugiyamaella lignohabitans</name>
    <dbReference type="NCBI Taxonomy" id="796027"/>
    <lineage>
        <taxon>Eukaryota</taxon>
        <taxon>Fungi</taxon>
        <taxon>Dikarya</taxon>
        <taxon>Ascomycota</taxon>
        <taxon>Saccharomycotina</taxon>
        <taxon>Dipodascomycetes</taxon>
        <taxon>Dipodascales</taxon>
        <taxon>Trichomonascaceae</taxon>
        <taxon>Sugiyamaella</taxon>
    </lineage>
</organism>